<dbReference type="PROSITE" id="PS01153">
    <property type="entry name" value="NOL1_NOP2_SUN"/>
    <property type="match status" value="1"/>
</dbReference>
<dbReference type="GO" id="GO:0003723">
    <property type="term" value="F:RNA binding"/>
    <property type="evidence" value="ECO:0007669"/>
    <property type="project" value="UniProtKB-UniRule"/>
</dbReference>
<dbReference type="Gene3D" id="1.10.940.10">
    <property type="entry name" value="NusB-like"/>
    <property type="match status" value="1"/>
</dbReference>
<keyword evidence="7 14" id="KW-0489">Methyltransferase</keyword>
<dbReference type="InterPro" id="IPR035926">
    <property type="entry name" value="NusB-like_sf"/>
</dbReference>
<dbReference type="InterPro" id="IPR049560">
    <property type="entry name" value="MeTrfase_RsmB-F_NOP2_cat"/>
</dbReference>
<dbReference type="InterPro" id="IPR018314">
    <property type="entry name" value="RsmB/NOL1/NOP2-like_CS"/>
</dbReference>
<dbReference type="RefSeq" id="WP_221288986.1">
    <property type="nucleotide sequence ID" value="NZ_JACHHV010000003.1"/>
</dbReference>
<dbReference type="Gene3D" id="3.40.50.150">
    <property type="entry name" value="Vaccinia Virus protein VP39"/>
    <property type="match status" value="1"/>
</dbReference>
<keyword evidence="6" id="KW-0698">rRNA processing</keyword>
<dbReference type="NCBIfam" id="TIGR00563">
    <property type="entry name" value="rsmB"/>
    <property type="match status" value="1"/>
</dbReference>
<evidence type="ECO:0000256" key="7">
    <source>
        <dbReference type="ARBA" id="ARBA00022603"/>
    </source>
</evidence>
<comment type="function">
    <text evidence="1">Specifically methylates the cytosine at position 967 (m5C967) of 16S rRNA.</text>
</comment>
<organism evidence="17 18">
    <name type="scientific">Lactovum miscens</name>
    <dbReference type="NCBI Taxonomy" id="190387"/>
    <lineage>
        <taxon>Bacteria</taxon>
        <taxon>Bacillati</taxon>
        <taxon>Bacillota</taxon>
        <taxon>Bacilli</taxon>
        <taxon>Lactobacillales</taxon>
        <taxon>Streptococcaceae</taxon>
        <taxon>Lactovum</taxon>
    </lineage>
</organism>
<keyword evidence="9 14" id="KW-0949">S-adenosyl-L-methionine</keyword>
<dbReference type="Gene3D" id="3.30.70.1170">
    <property type="entry name" value="Sun protein, domain 3"/>
    <property type="match status" value="1"/>
</dbReference>
<evidence type="ECO:0000256" key="6">
    <source>
        <dbReference type="ARBA" id="ARBA00022552"/>
    </source>
</evidence>
<dbReference type="GO" id="GO:0006355">
    <property type="term" value="P:regulation of DNA-templated transcription"/>
    <property type="evidence" value="ECO:0007669"/>
    <property type="project" value="InterPro"/>
</dbReference>
<evidence type="ECO:0000259" key="16">
    <source>
        <dbReference type="PROSITE" id="PS51686"/>
    </source>
</evidence>
<dbReference type="InterPro" id="IPR006027">
    <property type="entry name" value="NusB_RsmB_TIM44"/>
</dbReference>
<feature type="binding site" evidence="14">
    <location>
        <position position="331"/>
    </location>
    <ligand>
        <name>S-adenosyl-L-methionine</name>
        <dbReference type="ChEBI" id="CHEBI:59789"/>
    </ligand>
</feature>
<feature type="domain" description="SAM-dependent MTase RsmB/NOP-type" evidence="16">
    <location>
        <begin position="164"/>
        <end position="443"/>
    </location>
</feature>
<dbReference type="CDD" id="cd02440">
    <property type="entry name" value="AdoMet_MTases"/>
    <property type="match status" value="1"/>
</dbReference>
<keyword evidence="5" id="KW-0963">Cytoplasm</keyword>
<dbReference type="SUPFAM" id="SSF53335">
    <property type="entry name" value="S-adenosyl-L-methionine-dependent methyltransferases"/>
    <property type="match status" value="1"/>
</dbReference>
<dbReference type="InterPro" id="IPR004573">
    <property type="entry name" value="rRNA_ssu_MeTfrase_B"/>
</dbReference>
<feature type="domain" description="Peptidase A2" evidence="15">
    <location>
        <begin position="244"/>
        <end position="316"/>
    </location>
</feature>
<evidence type="ECO:0000256" key="13">
    <source>
        <dbReference type="ARBA" id="ARBA00047283"/>
    </source>
</evidence>
<dbReference type="InterPro" id="IPR023267">
    <property type="entry name" value="RCMT"/>
</dbReference>
<evidence type="ECO:0000256" key="11">
    <source>
        <dbReference type="ARBA" id="ARBA00030399"/>
    </source>
</evidence>
<dbReference type="InterPro" id="IPR001678">
    <property type="entry name" value="MeTrfase_RsmB-F_NOP2_dom"/>
</dbReference>
<dbReference type="PRINTS" id="PR02008">
    <property type="entry name" value="RCMTFAMILY"/>
</dbReference>
<dbReference type="GO" id="GO:0006508">
    <property type="term" value="P:proteolysis"/>
    <property type="evidence" value="ECO:0007669"/>
    <property type="project" value="InterPro"/>
</dbReference>
<dbReference type="Pfam" id="PF01029">
    <property type="entry name" value="NusB"/>
    <property type="match status" value="1"/>
</dbReference>
<dbReference type="InterPro" id="IPR001995">
    <property type="entry name" value="Peptidase_A2_cat"/>
</dbReference>
<dbReference type="GO" id="GO:0004190">
    <property type="term" value="F:aspartic-type endopeptidase activity"/>
    <property type="evidence" value="ECO:0007669"/>
    <property type="project" value="InterPro"/>
</dbReference>
<evidence type="ECO:0000256" key="14">
    <source>
        <dbReference type="PROSITE-ProRule" id="PRU01023"/>
    </source>
</evidence>
<dbReference type="NCBIfam" id="NF011494">
    <property type="entry name" value="PRK14902.1"/>
    <property type="match status" value="1"/>
</dbReference>
<name>A0A841C5C2_9LACT</name>
<evidence type="ECO:0000256" key="5">
    <source>
        <dbReference type="ARBA" id="ARBA00022490"/>
    </source>
</evidence>
<keyword evidence="10 14" id="KW-0694">RNA-binding</keyword>
<proteinExistence type="inferred from homology"/>
<dbReference type="Proteomes" id="UP000562464">
    <property type="component" value="Unassembled WGS sequence"/>
</dbReference>
<dbReference type="FunFam" id="3.40.50.150:FF:000022">
    <property type="entry name" value="Ribosomal RNA small subunit methyltransferase B"/>
    <property type="match status" value="1"/>
</dbReference>
<dbReference type="GO" id="GO:0005737">
    <property type="term" value="C:cytoplasm"/>
    <property type="evidence" value="ECO:0007669"/>
    <property type="project" value="UniProtKB-SubCell"/>
</dbReference>
<comment type="subcellular location">
    <subcellularLocation>
        <location evidence="2">Cytoplasm</location>
    </subcellularLocation>
</comment>
<keyword evidence="18" id="KW-1185">Reference proteome</keyword>
<feature type="binding site" evidence="14">
    <location>
        <position position="284"/>
    </location>
    <ligand>
        <name>S-adenosyl-L-methionine</name>
        <dbReference type="ChEBI" id="CHEBI:59789"/>
    </ligand>
</feature>
<dbReference type="SUPFAM" id="SSF48013">
    <property type="entry name" value="NusB-like"/>
    <property type="match status" value="1"/>
</dbReference>
<feature type="binding site" evidence="14">
    <location>
        <begin position="260"/>
        <end position="266"/>
    </location>
    <ligand>
        <name>S-adenosyl-L-methionine</name>
        <dbReference type="ChEBI" id="CHEBI:59789"/>
    </ligand>
</feature>
<dbReference type="EC" id="2.1.1.176" evidence="4"/>
<reference evidence="17 18" key="1">
    <citation type="submission" date="2020-08" db="EMBL/GenBank/DDBJ databases">
        <title>Genomic Encyclopedia of Type Strains, Phase IV (KMG-IV): sequencing the most valuable type-strain genomes for metagenomic binning, comparative biology and taxonomic classification.</title>
        <authorList>
            <person name="Goeker M."/>
        </authorList>
    </citation>
    <scope>NUCLEOTIDE SEQUENCE [LARGE SCALE GENOMIC DNA]</scope>
    <source>
        <strain evidence="17 18">DSM 14925</strain>
    </source>
</reference>
<gene>
    <name evidence="17" type="ORF">HNQ37_000337</name>
</gene>
<protein>
    <recommendedName>
        <fullName evidence="4">16S rRNA (cytosine(967)-C(5))-methyltransferase</fullName>
        <ecNumber evidence="4">2.1.1.176</ecNumber>
    </recommendedName>
    <alternativeName>
        <fullName evidence="11">16S rRNA m5C967 methyltransferase</fullName>
    </alternativeName>
    <alternativeName>
        <fullName evidence="12">rRNA (cytosine-C(5)-)-methyltransferase RsmB</fullName>
    </alternativeName>
</protein>
<comment type="catalytic activity">
    <reaction evidence="13">
        <text>cytidine(967) in 16S rRNA + S-adenosyl-L-methionine = 5-methylcytidine(967) in 16S rRNA + S-adenosyl-L-homocysteine + H(+)</text>
        <dbReference type="Rhea" id="RHEA:42748"/>
        <dbReference type="Rhea" id="RHEA-COMP:10219"/>
        <dbReference type="Rhea" id="RHEA-COMP:10220"/>
        <dbReference type="ChEBI" id="CHEBI:15378"/>
        <dbReference type="ChEBI" id="CHEBI:57856"/>
        <dbReference type="ChEBI" id="CHEBI:59789"/>
        <dbReference type="ChEBI" id="CHEBI:74483"/>
        <dbReference type="ChEBI" id="CHEBI:82748"/>
        <dbReference type="EC" id="2.1.1.176"/>
    </reaction>
</comment>
<dbReference type="GO" id="GO:0008649">
    <property type="term" value="F:rRNA methyltransferase activity"/>
    <property type="evidence" value="ECO:0007669"/>
    <property type="project" value="InterPro"/>
</dbReference>
<evidence type="ECO:0000256" key="9">
    <source>
        <dbReference type="ARBA" id="ARBA00022691"/>
    </source>
</evidence>
<evidence type="ECO:0000256" key="1">
    <source>
        <dbReference type="ARBA" id="ARBA00002724"/>
    </source>
</evidence>
<evidence type="ECO:0000259" key="15">
    <source>
        <dbReference type="PROSITE" id="PS50175"/>
    </source>
</evidence>
<comment type="similarity">
    <text evidence="3 14">Belongs to the class I-like SAM-binding methyltransferase superfamily. RsmB/NOP family.</text>
</comment>
<evidence type="ECO:0000313" key="18">
    <source>
        <dbReference type="Proteomes" id="UP000562464"/>
    </source>
</evidence>
<dbReference type="PANTHER" id="PTHR22807">
    <property type="entry name" value="NOP2 YEAST -RELATED NOL1/NOP2/FMU SUN DOMAIN-CONTAINING"/>
    <property type="match status" value="1"/>
</dbReference>
<dbReference type="EMBL" id="JACHHV010000003">
    <property type="protein sequence ID" value="MBB5887467.1"/>
    <property type="molecule type" value="Genomic_DNA"/>
</dbReference>
<keyword evidence="8 14" id="KW-0808">Transferase</keyword>
<dbReference type="PROSITE" id="PS50175">
    <property type="entry name" value="ASP_PROT_RETROV"/>
    <property type="match status" value="1"/>
</dbReference>
<dbReference type="AlphaFoldDB" id="A0A841C5C2"/>
<accession>A0A841C5C2</accession>
<evidence type="ECO:0000313" key="17">
    <source>
        <dbReference type="EMBL" id="MBB5887467.1"/>
    </source>
</evidence>
<evidence type="ECO:0000256" key="4">
    <source>
        <dbReference type="ARBA" id="ARBA00012140"/>
    </source>
</evidence>
<feature type="binding site" evidence="14">
    <location>
        <position position="312"/>
    </location>
    <ligand>
        <name>S-adenosyl-L-methionine</name>
        <dbReference type="ChEBI" id="CHEBI:59789"/>
    </ligand>
</feature>
<evidence type="ECO:0000256" key="3">
    <source>
        <dbReference type="ARBA" id="ARBA00007494"/>
    </source>
</evidence>
<evidence type="ECO:0000256" key="8">
    <source>
        <dbReference type="ARBA" id="ARBA00022679"/>
    </source>
</evidence>
<evidence type="ECO:0000256" key="10">
    <source>
        <dbReference type="ARBA" id="ARBA00022884"/>
    </source>
</evidence>
<evidence type="ECO:0000256" key="12">
    <source>
        <dbReference type="ARBA" id="ARBA00031088"/>
    </source>
</evidence>
<dbReference type="Pfam" id="PF01189">
    <property type="entry name" value="Methyltr_RsmB-F"/>
    <property type="match status" value="1"/>
</dbReference>
<feature type="active site" description="Nucleophile" evidence="14">
    <location>
        <position position="384"/>
    </location>
</feature>
<dbReference type="InterPro" id="IPR029063">
    <property type="entry name" value="SAM-dependent_MTases_sf"/>
</dbReference>
<comment type="caution">
    <text evidence="17">The sequence shown here is derived from an EMBL/GenBank/DDBJ whole genome shotgun (WGS) entry which is preliminary data.</text>
</comment>
<evidence type="ECO:0000256" key="2">
    <source>
        <dbReference type="ARBA" id="ARBA00004496"/>
    </source>
</evidence>
<sequence>MANNISNLEEKIENPHLQFNARRIALEVLTEVFVKDAYANIALDNLLEESQLSEVDRNFVTALVYGTISRKLLLEHYLDEFFHGKTKAWVKLLLQLTIYQIIFMDRVPTSAAVDEAVKLAKQQGGQTTANFVNAVLRNFSRAKIEENPPKDFGTKYSIPDFIVQKLIGQYGKEKAVKIFESINEPSHVGLRVIDPQARNSVTLQDCIPSELSPVGLVAKSGNFASTKDFREGKITIQDESSQLVAQVLDAGADDLVLDACAAPGGKTCHIASYLTGNGRVIAADVYDHKLRLIQHNAKRLHVLDKIEPVKLDSRKVSDKYSAETFDKILVDAPCSGLGLMRRKPDIRYRKGAGDFANLQEIQLSILSSCAESLKKNGIMVYSTCTLANEENFEVIQKFLVSHPDFEQVEIKHEKSDIVKDGCILITPEQYHTDGFFIGKLRKK</sequence>
<dbReference type="PROSITE" id="PS51686">
    <property type="entry name" value="SAM_MT_RSMB_NOP"/>
    <property type="match status" value="1"/>
</dbReference>
<dbReference type="PANTHER" id="PTHR22807:SF53">
    <property type="entry name" value="RIBOSOMAL RNA SMALL SUBUNIT METHYLTRANSFERASE B-RELATED"/>
    <property type="match status" value="1"/>
</dbReference>
<dbReference type="FunFam" id="1.10.940.10:FF:000006">
    <property type="entry name" value="16S rRNA (Cytosine(967)-C(5))-methyltransferase RsmB"/>
    <property type="match status" value="1"/>
</dbReference>